<dbReference type="Proteomes" id="UP001254848">
    <property type="component" value="Unassembled WGS sequence"/>
</dbReference>
<name>A0ABU3NZJ2_9FIRM</name>
<dbReference type="EMBL" id="JAUOZS010000001">
    <property type="protein sequence ID" value="MDT8902214.1"/>
    <property type="molecule type" value="Genomic_DNA"/>
</dbReference>
<accession>A0ABU3NZJ2</accession>
<reference evidence="2 3" key="1">
    <citation type="submission" date="2023-07" db="EMBL/GenBank/DDBJ databases">
        <title>The novel representative of Negativicutes class, Anaeroselena agilis gen. nov. sp. nov.</title>
        <authorList>
            <person name="Prokofeva M.I."/>
            <person name="Elcheninov A.G."/>
            <person name="Klyukina A."/>
            <person name="Kublanov I.V."/>
            <person name="Frolov E.N."/>
            <person name="Podosokorskaya O.A."/>
        </authorList>
    </citation>
    <scope>NUCLEOTIDE SEQUENCE [LARGE SCALE GENOMIC DNA]</scope>
    <source>
        <strain evidence="2 3">4137-cl</strain>
    </source>
</reference>
<organism evidence="2 3">
    <name type="scientific">Anaeroselena agilis</name>
    <dbReference type="NCBI Taxonomy" id="3063788"/>
    <lineage>
        <taxon>Bacteria</taxon>
        <taxon>Bacillati</taxon>
        <taxon>Bacillota</taxon>
        <taxon>Negativicutes</taxon>
        <taxon>Acetonemataceae</taxon>
        <taxon>Anaeroselena</taxon>
    </lineage>
</organism>
<evidence type="ECO:0000313" key="2">
    <source>
        <dbReference type="EMBL" id="MDT8902214.1"/>
    </source>
</evidence>
<proteinExistence type="predicted"/>
<protein>
    <submittedName>
        <fullName evidence="2">Uncharacterized protein</fullName>
    </submittedName>
</protein>
<keyword evidence="3" id="KW-1185">Reference proteome</keyword>
<sequence>MDGYVKLWRCSMGGPIFQNERLWRVWCWCLMKASYKEHSQLVGLQRIELKPGQFIFGREKAAKELKLSPSAVWRAMNFLKTNSSIDIQANNKFSLVTVVNWELYQTVPENADSYPDSKPDNSRTAGEQQADRSRTQTRKGNKGSNGKKEKKHGQGAENLKGLTPQEIWENDQMNRFEKAKRLAVPDCPKCNGLGIVEYKPEEGSGLPVIKVSCSCWYKNDKYK</sequence>
<dbReference type="RefSeq" id="WP_413780700.1">
    <property type="nucleotide sequence ID" value="NZ_JAUOZS010000001.1"/>
</dbReference>
<evidence type="ECO:0000256" key="1">
    <source>
        <dbReference type="SAM" id="MobiDB-lite"/>
    </source>
</evidence>
<gene>
    <name evidence="2" type="ORF">Q4T40_13235</name>
</gene>
<evidence type="ECO:0000313" key="3">
    <source>
        <dbReference type="Proteomes" id="UP001254848"/>
    </source>
</evidence>
<feature type="region of interest" description="Disordered" evidence="1">
    <location>
        <begin position="110"/>
        <end position="161"/>
    </location>
</feature>
<comment type="caution">
    <text evidence="2">The sequence shown here is derived from an EMBL/GenBank/DDBJ whole genome shotgun (WGS) entry which is preliminary data.</text>
</comment>